<dbReference type="Pfam" id="PF03712">
    <property type="entry name" value="Cu2_monoox_C"/>
    <property type="match status" value="1"/>
</dbReference>
<protein>
    <submittedName>
        <fullName evidence="9 10">Uncharacterized protein LOC106059379 isoform X1</fullName>
    </submittedName>
</protein>
<sequence>MKLTSVFSLVIVLPACLAYSYYTSRIPNGNYVMHPCKPNSFWPGVGHEDKDGGGPKNEFGKKFSRAFGKWTRSLCLEDSDGDGRTNGEELGDPLCIWSPGKTPSRTTNITHPGVCEPMGDPKCRGKNLFVTCPAESFDSCPVTKTFGIKQWELKFPAFSVPKNKTSATCVSYTMPRDQSYHIVAVQPIISNADVLHRMVLYGCHDDSKLLTQPSSCANTSTECKTIIALWTPGQKGECFGDTVGFRMGATGFKRLRLQINYKNPTEDLSHKDSSGLRLHYRPYRGSVQDAFTLVTGQATLELAAGFPRLENTGTCKSDCTRMLFNKPVFVISGFNRMYSLGSSMSIQLYRNKVFIYNLTNDVLYNLDAPVTHYPKQHVQILPGDEIITRCVYNTTSAATSDPSGQVQGEMCYGYLNVYPQSALRIPDGTCVASSSLSYCERSQSIPVDGCDWKTFLSYGDLELIDMYCQLRSSCQLQGSCNAHCHEVIQSISSHPCWKGGAQGYIQNFLKKTKLGSDFFRRLDYCHSNQPGSCTQNCSSDIQPGSSNNSQSSQNNASSPSHDFSSILSIDDTDSISMKSNVTDGRVSKGSTDNISATQNNTNDTFNSQSIPGDNSIVPNISLADVNTKNSTYSSSLIEANTTSVNHSASLADVNTKNTTYSSSLIEANTTSVNHSASLADASIVKILSSDSIGNINSQVENYFNETIKHFAGKMSGNQTASNDLDLLETKRQDTTFNITSTAHLGGVQLNATLSANDKSVAETRNSSNGLTSTYHNSDTGHISTTHINNKGQISSTSVLDLGHVSTSFIDSNGAICTVYIDSNGNVSTSYNDGNGRVSTSYIDSNGNVSTSYNDGNGRVSTTHIDRKGQISTTHLDSDGHISISRIDSKGLVSTIRTDSKGRNSKRDDTSVEVGSYTYGDSIGHVEPKPSVRDNETASQSLELSFNPKDIFHNEAISVHEVACYLSFYMCLIQGIIVTLRLL</sequence>
<dbReference type="Gene3D" id="2.60.120.230">
    <property type="match status" value="1"/>
</dbReference>
<feature type="region of interest" description="Disordered" evidence="3">
    <location>
        <begin position="758"/>
        <end position="788"/>
    </location>
</feature>
<dbReference type="OrthoDB" id="10303520at2759"/>
<dbReference type="Pfam" id="PF24784">
    <property type="entry name" value="Temptin_C"/>
    <property type="match status" value="1"/>
</dbReference>
<feature type="domain" description="Temptin Cys/Cys disulfide" evidence="7">
    <location>
        <begin position="17"/>
        <end position="114"/>
    </location>
</feature>
<evidence type="ECO:0000259" key="7">
    <source>
        <dbReference type="Pfam" id="PF24784"/>
    </source>
</evidence>
<evidence type="ECO:0000256" key="4">
    <source>
        <dbReference type="SAM" id="SignalP"/>
    </source>
</evidence>
<reference evidence="9 10" key="1">
    <citation type="submission" date="2025-04" db="UniProtKB">
        <authorList>
            <consortium name="RefSeq"/>
        </authorList>
    </citation>
    <scope>IDENTIFICATION</scope>
</reference>
<evidence type="ECO:0000256" key="1">
    <source>
        <dbReference type="ARBA" id="ARBA00023157"/>
    </source>
</evidence>
<dbReference type="InterPro" id="IPR008977">
    <property type="entry name" value="PHM/PNGase_F_dom_sf"/>
</dbReference>
<keyword evidence="4" id="KW-0732">Signal</keyword>
<dbReference type="GO" id="GO:0005507">
    <property type="term" value="F:copper ion binding"/>
    <property type="evidence" value="ECO:0007669"/>
    <property type="project" value="InterPro"/>
</dbReference>
<evidence type="ECO:0000313" key="10">
    <source>
        <dbReference type="RefSeq" id="XP_055897979.1"/>
    </source>
</evidence>
<dbReference type="SUPFAM" id="SSF49742">
    <property type="entry name" value="PHM/PNGase F"/>
    <property type="match status" value="2"/>
</dbReference>
<feature type="chain" id="PRO_5044703027" evidence="4">
    <location>
        <begin position="19"/>
        <end position="982"/>
    </location>
</feature>
<keyword evidence="8" id="KW-1185">Reference proteome</keyword>
<dbReference type="Pfam" id="PF01082">
    <property type="entry name" value="Cu2_monooxygen"/>
    <property type="match status" value="1"/>
</dbReference>
<dbReference type="InterPro" id="IPR057626">
    <property type="entry name" value="S-S_Temptin"/>
</dbReference>
<feature type="domain" description="Copper type II ascorbate-dependent monooxygenase N-terminal" evidence="5">
    <location>
        <begin position="151"/>
        <end position="266"/>
    </location>
</feature>
<dbReference type="RefSeq" id="XP_055897978.1">
    <property type="nucleotide sequence ID" value="XM_056042003.1"/>
</dbReference>
<evidence type="ECO:0000313" key="9">
    <source>
        <dbReference type="RefSeq" id="XP_055897978.1"/>
    </source>
</evidence>
<evidence type="ECO:0000256" key="2">
    <source>
        <dbReference type="ARBA" id="ARBA00023180"/>
    </source>
</evidence>
<evidence type="ECO:0000259" key="5">
    <source>
        <dbReference type="Pfam" id="PF01082"/>
    </source>
</evidence>
<gene>
    <name evidence="9 10" type="primary">LOC106059379</name>
</gene>
<accession>A0A9W3BEG8</accession>
<feature type="signal peptide" evidence="4">
    <location>
        <begin position="1"/>
        <end position="18"/>
    </location>
</feature>
<evidence type="ECO:0000256" key="3">
    <source>
        <dbReference type="SAM" id="MobiDB-lite"/>
    </source>
</evidence>
<organism evidence="8 10">
    <name type="scientific">Biomphalaria glabrata</name>
    <name type="common">Bloodfluke planorb</name>
    <name type="synonym">Freshwater snail</name>
    <dbReference type="NCBI Taxonomy" id="6526"/>
    <lineage>
        <taxon>Eukaryota</taxon>
        <taxon>Metazoa</taxon>
        <taxon>Spiralia</taxon>
        <taxon>Lophotrochozoa</taxon>
        <taxon>Mollusca</taxon>
        <taxon>Gastropoda</taxon>
        <taxon>Heterobranchia</taxon>
        <taxon>Euthyneura</taxon>
        <taxon>Panpulmonata</taxon>
        <taxon>Hygrophila</taxon>
        <taxon>Lymnaeoidea</taxon>
        <taxon>Planorbidae</taxon>
        <taxon>Biomphalaria</taxon>
    </lineage>
</organism>
<dbReference type="InterPro" id="IPR000323">
    <property type="entry name" value="Cu2_ascorb_mOase_N"/>
</dbReference>
<feature type="region of interest" description="Disordered" evidence="3">
    <location>
        <begin position="578"/>
        <end position="612"/>
    </location>
</feature>
<dbReference type="GeneID" id="106059379"/>
<feature type="region of interest" description="Disordered" evidence="3">
    <location>
        <begin position="536"/>
        <end position="563"/>
    </location>
</feature>
<proteinExistence type="predicted"/>
<dbReference type="InterPro" id="IPR024548">
    <property type="entry name" value="Cu2_monoox_C"/>
</dbReference>
<feature type="domain" description="Copper type II ascorbate-dependent monooxygenase C-terminal" evidence="6">
    <location>
        <begin position="308"/>
        <end position="435"/>
    </location>
</feature>
<dbReference type="PANTHER" id="PTHR10157">
    <property type="entry name" value="DOPAMINE BETA HYDROXYLASE RELATED"/>
    <property type="match status" value="1"/>
</dbReference>
<dbReference type="InterPro" id="IPR000945">
    <property type="entry name" value="DBH-like"/>
</dbReference>
<evidence type="ECO:0000259" key="6">
    <source>
        <dbReference type="Pfam" id="PF03712"/>
    </source>
</evidence>
<dbReference type="RefSeq" id="XP_055897979.1">
    <property type="nucleotide sequence ID" value="XM_056042004.1"/>
</dbReference>
<dbReference type="Gene3D" id="2.60.120.310">
    <property type="entry name" value="Copper type II, ascorbate-dependent monooxygenase, N-terminal domain"/>
    <property type="match status" value="1"/>
</dbReference>
<dbReference type="Proteomes" id="UP001165740">
    <property type="component" value="Chromosome 9"/>
</dbReference>
<dbReference type="InterPro" id="IPR036939">
    <property type="entry name" value="Cu2_ascorb_mOase_N_sf"/>
</dbReference>
<dbReference type="AlphaFoldDB" id="A0A9W3BEG8"/>
<evidence type="ECO:0000313" key="8">
    <source>
        <dbReference type="Proteomes" id="UP001165740"/>
    </source>
</evidence>
<feature type="compositionally biased region" description="Low complexity" evidence="3">
    <location>
        <begin position="545"/>
        <end position="563"/>
    </location>
</feature>
<dbReference type="InterPro" id="IPR014784">
    <property type="entry name" value="Cu2_ascorb_mOase-like_C"/>
</dbReference>
<dbReference type="GO" id="GO:0004500">
    <property type="term" value="F:dopamine beta-monooxygenase activity"/>
    <property type="evidence" value="ECO:0007669"/>
    <property type="project" value="InterPro"/>
</dbReference>
<keyword evidence="2" id="KW-0325">Glycoprotein</keyword>
<keyword evidence="1" id="KW-1015">Disulfide bond</keyword>
<dbReference type="PANTHER" id="PTHR10157:SF23">
    <property type="entry name" value="MOXD1 HOMOLOG 1"/>
    <property type="match status" value="1"/>
</dbReference>
<name>A0A9W3BEG8_BIOGL</name>